<dbReference type="EMBL" id="JAGISH010000006">
    <property type="protein sequence ID" value="MBP0483162.1"/>
    <property type="molecule type" value="Genomic_DNA"/>
</dbReference>
<name>A0A940MSE4_9RHOB</name>
<gene>
    <name evidence="1" type="ORF">J5474_11750</name>
</gene>
<evidence type="ECO:0000313" key="2">
    <source>
        <dbReference type="Proteomes" id="UP000675940"/>
    </source>
</evidence>
<sequence length="154" mass="16845">MRAPARKTAVIALDSPRDALAEYSEEGAVRLAQNLAASQRPDVLREDIAAHCDDAVRLSVLHALLAADADPGERLCARIARRQEAMLALDHAELHFTMQARRAGDVRARQLADALRHAAKSTRAALATEIDALSLRHEEEEALRATLSRATRRA</sequence>
<reference evidence="1" key="1">
    <citation type="submission" date="2021-03" db="EMBL/GenBank/DDBJ databases">
        <title>Sagittula salina sp. nov. strain M10.9X isolated from the marine waste.</title>
        <authorList>
            <person name="Satari L."/>
            <person name="Molina-Menor E."/>
            <person name="Vidal-Verdu A."/>
            <person name="Pascual J."/>
            <person name="Pereto J."/>
            <person name="Porcar M."/>
        </authorList>
    </citation>
    <scope>NUCLEOTIDE SEQUENCE</scope>
    <source>
        <strain evidence="1">M10.9X</strain>
    </source>
</reference>
<proteinExistence type="predicted"/>
<accession>A0A940MSE4</accession>
<protein>
    <submittedName>
        <fullName evidence="1">Uncharacterized protein</fullName>
    </submittedName>
</protein>
<evidence type="ECO:0000313" key="1">
    <source>
        <dbReference type="EMBL" id="MBP0483162.1"/>
    </source>
</evidence>
<dbReference type="Proteomes" id="UP000675940">
    <property type="component" value="Unassembled WGS sequence"/>
</dbReference>
<dbReference type="RefSeq" id="WP_209361114.1">
    <property type="nucleotide sequence ID" value="NZ_JAGISH010000006.1"/>
</dbReference>
<organism evidence="1 2">
    <name type="scientific">Sagittula salina</name>
    <dbReference type="NCBI Taxonomy" id="2820268"/>
    <lineage>
        <taxon>Bacteria</taxon>
        <taxon>Pseudomonadati</taxon>
        <taxon>Pseudomonadota</taxon>
        <taxon>Alphaproteobacteria</taxon>
        <taxon>Rhodobacterales</taxon>
        <taxon>Roseobacteraceae</taxon>
        <taxon>Sagittula</taxon>
    </lineage>
</organism>
<dbReference type="AlphaFoldDB" id="A0A940MSE4"/>
<comment type="caution">
    <text evidence="1">The sequence shown here is derived from an EMBL/GenBank/DDBJ whole genome shotgun (WGS) entry which is preliminary data.</text>
</comment>
<keyword evidence="2" id="KW-1185">Reference proteome</keyword>